<evidence type="ECO:0000313" key="9">
    <source>
        <dbReference type="EMBL" id="SKB02563.1"/>
    </source>
</evidence>
<feature type="transmembrane region" description="Helical" evidence="7">
    <location>
        <begin position="220"/>
        <end position="242"/>
    </location>
</feature>
<feature type="transmembrane region" description="Helical" evidence="7">
    <location>
        <begin position="171"/>
        <end position="188"/>
    </location>
</feature>
<evidence type="ECO:0000256" key="4">
    <source>
        <dbReference type="ARBA" id="ARBA00022692"/>
    </source>
</evidence>
<feature type="transmembrane region" description="Helical" evidence="7">
    <location>
        <begin position="309"/>
        <end position="328"/>
    </location>
</feature>
<accession>A0A1T4YLK2</accession>
<keyword evidence="3" id="KW-1003">Cell membrane</keyword>
<evidence type="ECO:0000256" key="3">
    <source>
        <dbReference type="ARBA" id="ARBA00022475"/>
    </source>
</evidence>
<feature type="transmembrane region" description="Helical" evidence="7">
    <location>
        <begin position="284"/>
        <end position="303"/>
    </location>
</feature>
<reference evidence="10" key="1">
    <citation type="submission" date="2017-02" db="EMBL/GenBank/DDBJ databases">
        <authorList>
            <person name="Varghese N."/>
            <person name="Submissions S."/>
        </authorList>
    </citation>
    <scope>NUCLEOTIDE SEQUENCE [LARGE SCALE GENOMIC DNA]</scope>
    <source>
        <strain evidence="10">DSM 23966</strain>
    </source>
</reference>
<keyword evidence="5 7" id="KW-1133">Transmembrane helix</keyword>
<dbReference type="GO" id="GO:0005886">
    <property type="term" value="C:plasma membrane"/>
    <property type="evidence" value="ECO:0007669"/>
    <property type="project" value="UniProtKB-SubCell"/>
</dbReference>
<evidence type="ECO:0000313" key="10">
    <source>
        <dbReference type="Proteomes" id="UP000190042"/>
    </source>
</evidence>
<dbReference type="Proteomes" id="UP000190042">
    <property type="component" value="Unassembled WGS sequence"/>
</dbReference>
<feature type="transmembrane region" description="Helical" evidence="7">
    <location>
        <begin position="375"/>
        <end position="393"/>
    </location>
</feature>
<feature type="transmembrane region" description="Helical" evidence="7">
    <location>
        <begin position="84"/>
        <end position="102"/>
    </location>
</feature>
<evidence type="ECO:0000256" key="5">
    <source>
        <dbReference type="ARBA" id="ARBA00022989"/>
    </source>
</evidence>
<comment type="subcellular location">
    <subcellularLocation>
        <location evidence="1">Cell membrane</location>
        <topology evidence="1">Multi-pass membrane protein</topology>
    </subcellularLocation>
</comment>
<dbReference type="PROSITE" id="PS50850">
    <property type="entry name" value="MFS"/>
    <property type="match status" value="1"/>
</dbReference>
<keyword evidence="10" id="KW-1185">Reference proteome</keyword>
<feature type="transmembrane region" description="Helical" evidence="7">
    <location>
        <begin position="108"/>
        <end position="132"/>
    </location>
</feature>
<evidence type="ECO:0000256" key="1">
    <source>
        <dbReference type="ARBA" id="ARBA00004651"/>
    </source>
</evidence>
<dbReference type="InterPro" id="IPR036259">
    <property type="entry name" value="MFS_trans_sf"/>
</dbReference>
<keyword evidence="6 7" id="KW-0472">Membrane</keyword>
<dbReference type="InterPro" id="IPR011701">
    <property type="entry name" value="MFS"/>
</dbReference>
<keyword evidence="4 7" id="KW-0812">Transmembrane</keyword>
<dbReference type="RefSeq" id="WP_078818179.1">
    <property type="nucleotide sequence ID" value="NZ_FUYJ01000006.1"/>
</dbReference>
<proteinExistence type="predicted"/>
<keyword evidence="2" id="KW-0813">Transport</keyword>
<evidence type="ECO:0000259" key="8">
    <source>
        <dbReference type="PROSITE" id="PS50850"/>
    </source>
</evidence>
<name>A0A1T4YLK2_9BACL</name>
<feature type="transmembrane region" description="Helical" evidence="7">
    <location>
        <begin position="254"/>
        <end position="275"/>
    </location>
</feature>
<protein>
    <submittedName>
        <fullName evidence="9">Predicted arabinose efflux permease, MFS family</fullName>
    </submittedName>
</protein>
<feature type="transmembrane region" description="Helical" evidence="7">
    <location>
        <begin position="20"/>
        <end position="41"/>
    </location>
</feature>
<evidence type="ECO:0000256" key="7">
    <source>
        <dbReference type="SAM" id="Phobius"/>
    </source>
</evidence>
<feature type="transmembrane region" description="Helical" evidence="7">
    <location>
        <begin position="349"/>
        <end position="369"/>
    </location>
</feature>
<evidence type="ECO:0000256" key="2">
    <source>
        <dbReference type="ARBA" id="ARBA00022448"/>
    </source>
</evidence>
<gene>
    <name evidence="9" type="ORF">SAMN04244570_2997</name>
</gene>
<dbReference type="Gene3D" id="1.20.1250.20">
    <property type="entry name" value="MFS general substrate transporter like domains"/>
    <property type="match status" value="1"/>
</dbReference>
<dbReference type="PANTHER" id="PTHR23517:SF3">
    <property type="entry name" value="INTEGRAL MEMBRANE TRANSPORT PROTEIN"/>
    <property type="match status" value="1"/>
</dbReference>
<dbReference type="InterPro" id="IPR050171">
    <property type="entry name" value="MFS_Transporters"/>
</dbReference>
<dbReference type="InterPro" id="IPR020846">
    <property type="entry name" value="MFS_dom"/>
</dbReference>
<dbReference type="PANTHER" id="PTHR23517">
    <property type="entry name" value="RESISTANCE PROTEIN MDTM, PUTATIVE-RELATED-RELATED"/>
    <property type="match status" value="1"/>
</dbReference>
<dbReference type="GO" id="GO:0022857">
    <property type="term" value="F:transmembrane transporter activity"/>
    <property type="evidence" value="ECO:0007669"/>
    <property type="project" value="InterPro"/>
</dbReference>
<organism evidence="9 10">
    <name type="scientific">Sporosarcina newyorkensis</name>
    <dbReference type="NCBI Taxonomy" id="759851"/>
    <lineage>
        <taxon>Bacteria</taxon>
        <taxon>Bacillati</taxon>
        <taxon>Bacillota</taxon>
        <taxon>Bacilli</taxon>
        <taxon>Bacillales</taxon>
        <taxon>Caryophanaceae</taxon>
        <taxon>Sporosarcina</taxon>
    </lineage>
</organism>
<feature type="transmembrane region" description="Helical" evidence="7">
    <location>
        <begin position="144"/>
        <end position="165"/>
    </location>
</feature>
<feature type="domain" description="Major facilitator superfamily (MFS) profile" evidence="8">
    <location>
        <begin position="16"/>
        <end position="394"/>
    </location>
</feature>
<sequence>MRSVEKKQDNEISLKDHINFIAVIFCFWFTIYIYAPVFGVYLQSINFSYSTIGIILGSYGITQVLLRLPLGILSDRLHNIRKQLLVGSFVIALLSSLLLVFFDSVMMILIARLLAGITASMWVMATVLYAYYFSADKSAKAMGILQFVTVSTQFLSMTISGYLVHLFGWHFPFWIGAAASIIGIYFAWNIKVVSIEKVTTAKSNIGLHIKKTIMIPQIKMLTFLSLIAHAILFITIFGFSYIIADSLGIPEKSFIWLTCAFFIPHALASLGLVFYKMNSRYNKIVLSSSFGLTGLFIVLVPLASSLFTLSILHVGSGLTLGLIFPLLLSEVVRVSPKDLKMSAMGFFQSFYALGIFFGPLLAGIIAESIGLHEVFMYTGMLSLGATVIVIVLFK</sequence>
<dbReference type="SUPFAM" id="SSF103473">
    <property type="entry name" value="MFS general substrate transporter"/>
    <property type="match status" value="1"/>
</dbReference>
<feature type="transmembrane region" description="Helical" evidence="7">
    <location>
        <begin position="47"/>
        <end position="72"/>
    </location>
</feature>
<dbReference type="EMBL" id="FUYJ01000006">
    <property type="protein sequence ID" value="SKB02563.1"/>
    <property type="molecule type" value="Genomic_DNA"/>
</dbReference>
<dbReference type="AlphaFoldDB" id="A0A1T4YLK2"/>
<dbReference type="Pfam" id="PF07690">
    <property type="entry name" value="MFS_1"/>
    <property type="match status" value="2"/>
</dbReference>
<evidence type="ECO:0000256" key="6">
    <source>
        <dbReference type="ARBA" id="ARBA00023136"/>
    </source>
</evidence>